<dbReference type="AlphaFoldDB" id="A0A3S3NUB0"/>
<dbReference type="STRING" id="1965070.A0A3S3NUB0"/>
<evidence type="ECO:0000313" key="3">
    <source>
        <dbReference type="EMBL" id="RWR98760.1"/>
    </source>
</evidence>
<gene>
    <name evidence="3" type="ORF">B4U79_17121</name>
</gene>
<dbReference type="PANTHER" id="PTHR10322:SF23">
    <property type="entry name" value="DNA POLYMERASE DELTA CATALYTIC SUBUNIT"/>
    <property type="match status" value="1"/>
</dbReference>
<dbReference type="SUPFAM" id="SSF53098">
    <property type="entry name" value="Ribonuclease H-like"/>
    <property type="match status" value="1"/>
</dbReference>
<dbReference type="Pfam" id="PF03104">
    <property type="entry name" value="DNA_pol_B_exo1"/>
    <property type="match status" value="1"/>
</dbReference>
<dbReference type="GO" id="GO:0003887">
    <property type="term" value="F:DNA-directed DNA polymerase activity"/>
    <property type="evidence" value="ECO:0007669"/>
    <property type="project" value="TreeGrafter"/>
</dbReference>
<accession>A0A3S3NUB0</accession>
<dbReference type="GO" id="GO:0006287">
    <property type="term" value="P:base-excision repair, gap-filling"/>
    <property type="evidence" value="ECO:0007669"/>
    <property type="project" value="TreeGrafter"/>
</dbReference>
<dbReference type="Gene3D" id="3.30.420.10">
    <property type="entry name" value="Ribonuclease H-like superfamily/Ribonuclease H"/>
    <property type="match status" value="1"/>
</dbReference>
<dbReference type="EMBL" id="NCKU01019192">
    <property type="protein sequence ID" value="RWR98760.1"/>
    <property type="molecule type" value="Genomic_DNA"/>
</dbReference>
<dbReference type="OrthoDB" id="2414538at2759"/>
<evidence type="ECO:0000256" key="1">
    <source>
        <dbReference type="ARBA" id="ARBA00024411"/>
    </source>
</evidence>
<name>A0A3S3NUB0_9ACAR</name>
<dbReference type="InterPro" id="IPR006133">
    <property type="entry name" value="DNA-dir_DNA_pol_B_exonuc"/>
</dbReference>
<dbReference type="InterPro" id="IPR050240">
    <property type="entry name" value="DNA_pol_type-B"/>
</dbReference>
<proteinExistence type="predicted"/>
<dbReference type="GO" id="GO:0045004">
    <property type="term" value="P:DNA replication proofreading"/>
    <property type="evidence" value="ECO:0007669"/>
    <property type="project" value="TreeGrafter"/>
</dbReference>
<evidence type="ECO:0000259" key="2">
    <source>
        <dbReference type="Pfam" id="PF03104"/>
    </source>
</evidence>
<evidence type="ECO:0000313" key="4">
    <source>
        <dbReference type="Proteomes" id="UP000285301"/>
    </source>
</evidence>
<dbReference type="InterPro" id="IPR012337">
    <property type="entry name" value="RNaseH-like_sf"/>
</dbReference>
<comment type="caution">
    <text evidence="3">The sequence shown here is derived from an EMBL/GenBank/DDBJ whole genome shotgun (WGS) entry which is preliminary data.</text>
</comment>
<dbReference type="GO" id="GO:0006297">
    <property type="term" value="P:nucleotide-excision repair, DNA gap filling"/>
    <property type="evidence" value="ECO:0007669"/>
    <property type="project" value="TreeGrafter"/>
</dbReference>
<organism evidence="3 4">
    <name type="scientific">Dinothrombium tinctorium</name>
    <dbReference type="NCBI Taxonomy" id="1965070"/>
    <lineage>
        <taxon>Eukaryota</taxon>
        <taxon>Metazoa</taxon>
        <taxon>Ecdysozoa</taxon>
        <taxon>Arthropoda</taxon>
        <taxon>Chelicerata</taxon>
        <taxon>Arachnida</taxon>
        <taxon>Acari</taxon>
        <taxon>Acariformes</taxon>
        <taxon>Trombidiformes</taxon>
        <taxon>Prostigmata</taxon>
        <taxon>Anystina</taxon>
        <taxon>Parasitengona</taxon>
        <taxon>Trombidioidea</taxon>
        <taxon>Trombidiidae</taxon>
        <taxon>Dinothrombium</taxon>
    </lineage>
</organism>
<protein>
    <recommendedName>
        <fullName evidence="1">DNA polymerase delta catalytic subunit</fullName>
    </recommendedName>
</protein>
<dbReference type="GO" id="GO:0008296">
    <property type="term" value="F:3'-5'-DNA exonuclease activity"/>
    <property type="evidence" value="ECO:0007669"/>
    <property type="project" value="TreeGrafter"/>
</dbReference>
<dbReference type="GO" id="GO:0043625">
    <property type="term" value="C:delta DNA polymerase complex"/>
    <property type="evidence" value="ECO:0007669"/>
    <property type="project" value="TreeGrafter"/>
</dbReference>
<dbReference type="GO" id="GO:0003676">
    <property type="term" value="F:nucleic acid binding"/>
    <property type="evidence" value="ECO:0007669"/>
    <property type="project" value="InterPro"/>
</dbReference>
<sequence length="198" mass="22864">MVDRELRGCSWVKLRNARFRNPKHSEFPKVSSSSFSRSSFCQLEIDVRAEDVIVCTDASIEIVQPLLVLAFDIECMNTNNEFPKPERDAVIQISNVVWNSSELEPRHEVLFALNSVETSSVDFSVYSFKRESEMLAAWADFVRTVDPDVVTGYNIQDFDIWYLLSRAQRLGLERFAFLGRLRNVRSVVRDVKFKQASK</sequence>
<keyword evidence="4" id="KW-1185">Reference proteome</keyword>
<dbReference type="PANTHER" id="PTHR10322">
    <property type="entry name" value="DNA POLYMERASE CATALYTIC SUBUNIT"/>
    <property type="match status" value="1"/>
</dbReference>
<feature type="domain" description="DNA-directed DNA polymerase family B exonuclease" evidence="2">
    <location>
        <begin position="1"/>
        <end position="194"/>
    </location>
</feature>
<dbReference type="InterPro" id="IPR036397">
    <property type="entry name" value="RNaseH_sf"/>
</dbReference>
<reference evidence="3 4" key="1">
    <citation type="journal article" date="2018" name="Gigascience">
        <title>Genomes of trombidid mites reveal novel predicted allergens and laterally-transferred genes associated with secondary metabolism.</title>
        <authorList>
            <person name="Dong X."/>
            <person name="Chaisiri K."/>
            <person name="Xia D."/>
            <person name="Armstrong S.D."/>
            <person name="Fang Y."/>
            <person name="Donnelly M.J."/>
            <person name="Kadowaki T."/>
            <person name="McGarry J.W."/>
            <person name="Darby A.C."/>
            <person name="Makepeace B.L."/>
        </authorList>
    </citation>
    <scope>NUCLEOTIDE SEQUENCE [LARGE SCALE GENOMIC DNA]</scope>
    <source>
        <strain evidence="3">UoL-WK</strain>
    </source>
</reference>
<dbReference type="Proteomes" id="UP000285301">
    <property type="component" value="Unassembled WGS sequence"/>
</dbReference>